<accession>A0AAW1QBA3</accession>
<gene>
    <name evidence="2" type="ORF">WJX72_002453</name>
</gene>
<evidence type="ECO:0000313" key="2">
    <source>
        <dbReference type="EMBL" id="KAK9817804.1"/>
    </source>
</evidence>
<dbReference type="EMBL" id="JALJOR010000004">
    <property type="protein sequence ID" value="KAK9817804.1"/>
    <property type="molecule type" value="Genomic_DNA"/>
</dbReference>
<dbReference type="PANTHER" id="PTHR20883:SF46">
    <property type="entry name" value="PHYTANOYL-COA HYDROXYLASE"/>
    <property type="match status" value="1"/>
</dbReference>
<name>A0AAW1QBA3_9CHLO</name>
<dbReference type="Proteomes" id="UP001489004">
    <property type="component" value="Unassembled WGS sequence"/>
</dbReference>
<protein>
    <recommendedName>
        <fullName evidence="4">Phytanoyl-CoA dioxygenase</fullName>
    </recommendedName>
</protein>
<sequence length="287" mass="30812">MNRSGPHFGACLNTVPASLPATAVWEDAALAFQESGFVIVPDFLSSSELDALRQECDTLVELAQDQAGAAAACSREWAAEHRGCIFETTPRSSGSSACTSRHAFANARSRWPLTAVARDLLLGSRMQGLVYCLLGCPGYLFNDQYIVKPAMSQLSAFHWHRDSDWCNGEDIEHHPYISVWIALDDMHPGNGSLHIKPLQQTQHAAPPGAVENGGSANTADCAKQAVAVTVAAGTLVVMCDRVVHCSGPNNSLHTRRAWMPQFSAGPICQRSDGSLVSLAVPLNCDQL</sequence>
<comment type="caution">
    <text evidence="2">The sequence shown here is derived from an EMBL/GenBank/DDBJ whole genome shotgun (WGS) entry which is preliminary data.</text>
</comment>
<comment type="cofactor">
    <cofactor evidence="1">
        <name>Fe cation</name>
        <dbReference type="ChEBI" id="CHEBI:24875"/>
    </cofactor>
</comment>
<proteinExistence type="predicted"/>
<dbReference type="Gene3D" id="2.60.120.620">
    <property type="entry name" value="q2cbj1_9rhob like domain"/>
    <property type="match status" value="1"/>
</dbReference>
<reference evidence="2 3" key="1">
    <citation type="journal article" date="2024" name="Nat. Commun.">
        <title>Phylogenomics reveals the evolutionary origins of lichenization in chlorophyte algae.</title>
        <authorList>
            <person name="Puginier C."/>
            <person name="Libourel C."/>
            <person name="Otte J."/>
            <person name="Skaloud P."/>
            <person name="Haon M."/>
            <person name="Grisel S."/>
            <person name="Petersen M."/>
            <person name="Berrin J.G."/>
            <person name="Delaux P.M."/>
            <person name="Dal Grande F."/>
            <person name="Keller J."/>
        </authorList>
    </citation>
    <scope>NUCLEOTIDE SEQUENCE [LARGE SCALE GENOMIC DNA]</scope>
    <source>
        <strain evidence="2 3">SAG 2043</strain>
    </source>
</reference>
<dbReference type="AlphaFoldDB" id="A0AAW1QBA3"/>
<evidence type="ECO:0000256" key="1">
    <source>
        <dbReference type="ARBA" id="ARBA00001962"/>
    </source>
</evidence>
<evidence type="ECO:0008006" key="4">
    <source>
        <dbReference type="Google" id="ProtNLM"/>
    </source>
</evidence>
<dbReference type="Pfam" id="PF05721">
    <property type="entry name" value="PhyH"/>
    <property type="match status" value="1"/>
</dbReference>
<organism evidence="2 3">
    <name type="scientific">[Myrmecia] bisecta</name>
    <dbReference type="NCBI Taxonomy" id="41462"/>
    <lineage>
        <taxon>Eukaryota</taxon>
        <taxon>Viridiplantae</taxon>
        <taxon>Chlorophyta</taxon>
        <taxon>core chlorophytes</taxon>
        <taxon>Trebouxiophyceae</taxon>
        <taxon>Trebouxiales</taxon>
        <taxon>Trebouxiaceae</taxon>
        <taxon>Myrmecia</taxon>
    </lineage>
</organism>
<keyword evidence="3" id="KW-1185">Reference proteome</keyword>
<evidence type="ECO:0000313" key="3">
    <source>
        <dbReference type="Proteomes" id="UP001489004"/>
    </source>
</evidence>
<dbReference type="SUPFAM" id="SSF51197">
    <property type="entry name" value="Clavaminate synthase-like"/>
    <property type="match status" value="1"/>
</dbReference>
<dbReference type="PANTHER" id="PTHR20883">
    <property type="entry name" value="PHYTANOYL-COA DIOXYGENASE DOMAIN CONTAINING 1"/>
    <property type="match status" value="1"/>
</dbReference>
<dbReference type="InterPro" id="IPR008775">
    <property type="entry name" value="Phytyl_CoA_dOase-like"/>
</dbReference>